<name>A0A316BZS2_PSESE</name>
<proteinExistence type="predicted"/>
<dbReference type="Proteomes" id="UP000245396">
    <property type="component" value="Unassembled WGS sequence"/>
</dbReference>
<dbReference type="AlphaFoldDB" id="A0A316BZS2"/>
<evidence type="ECO:0000313" key="1">
    <source>
        <dbReference type="EMBL" id="PWJ80600.1"/>
    </source>
</evidence>
<evidence type="ECO:0000313" key="2">
    <source>
        <dbReference type="Proteomes" id="UP000245396"/>
    </source>
</evidence>
<accession>A0A316BZS2</accession>
<protein>
    <submittedName>
        <fullName evidence="1">Uncharacterized protein</fullName>
    </submittedName>
</protein>
<dbReference type="EMBL" id="QGGG01000012">
    <property type="protein sequence ID" value="PWJ80600.1"/>
    <property type="molecule type" value="Genomic_DNA"/>
</dbReference>
<sequence>MKDEYTEDIEAVTINRRSMFAGLLALPVAGSAHAEIDPFERVRRDAEALAASMTIAFGGKWSHQVGSTFALIQKEFSEPPR</sequence>
<comment type="caution">
    <text evidence="1">The sequence shown here is derived from an EMBL/GenBank/DDBJ whole genome shotgun (WGS) entry which is preliminary data.</text>
</comment>
<organism evidence="1 2">
    <name type="scientific">Pseudaminobacter salicylatoxidans</name>
    <dbReference type="NCBI Taxonomy" id="93369"/>
    <lineage>
        <taxon>Bacteria</taxon>
        <taxon>Pseudomonadati</taxon>
        <taxon>Pseudomonadota</taxon>
        <taxon>Alphaproteobacteria</taxon>
        <taxon>Hyphomicrobiales</taxon>
        <taxon>Phyllobacteriaceae</taxon>
        <taxon>Pseudaminobacter</taxon>
    </lineage>
</organism>
<gene>
    <name evidence="1" type="ORF">C7441_112142</name>
</gene>
<dbReference type="RefSeq" id="WP_146201511.1">
    <property type="nucleotide sequence ID" value="NZ_QGGG01000012.1"/>
</dbReference>
<keyword evidence="2" id="KW-1185">Reference proteome</keyword>
<reference evidence="1 2" key="1">
    <citation type="submission" date="2018-05" db="EMBL/GenBank/DDBJ databases">
        <title>Genomic Encyclopedia of Type Strains, Phase IV (KMG-IV): sequencing the most valuable type-strain genomes for metagenomic binning, comparative biology and taxonomic classification.</title>
        <authorList>
            <person name="Goeker M."/>
        </authorList>
    </citation>
    <scope>NUCLEOTIDE SEQUENCE [LARGE SCALE GENOMIC DNA]</scope>
    <source>
        <strain evidence="1 2">DSM 6986</strain>
    </source>
</reference>